<proteinExistence type="predicted"/>
<reference evidence="6 7" key="1">
    <citation type="submission" date="2024-04" db="EMBL/GenBank/DDBJ databases">
        <title>The reference genome of an endangered Asteraceae, Deinandra increscens subsp. villosa, native to the Central Coast of California.</title>
        <authorList>
            <person name="Guilliams M."/>
            <person name="Hasenstab-Lehman K."/>
            <person name="Meyer R."/>
            <person name="Mcevoy S."/>
        </authorList>
    </citation>
    <scope>NUCLEOTIDE SEQUENCE [LARGE SCALE GENOMIC DNA]</scope>
    <source>
        <tissue evidence="6">Leaf</tissue>
    </source>
</reference>
<evidence type="ECO:0000256" key="2">
    <source>
        <dbReference type="ARBA" id="ARBA00022771"/>
    </source>
</evidence>
<keyword evidence="3" id="KW-0862">Zinc</keyword>
<dbReference type="InterPro" id="IPR006564">
    <property type="entry name" value="Znf_PMZ"/>
</dbReference>
<dbReference type="SMART" id="SM00575">
    <property type="entry name" value="ZnF_PMZ"/>
    <property type="match status" value="1"/>
</dbReference>
<dbReference type="AlphaFoldDB" id="A0AAP0D836"/>
<name>A0AAP0D836_9ASTR</name>
<keyword evidence="2 4" id="KW-0863">Zinc-finger</keyword>
<keyword evidence="7" id="KW-1185">Reference proteome</keyword>
<dbReference type="InterPro" id="IPR007527">
    <property type="entry name" value="Znf_SWIM"/>
</dbReference>
<dbReference type="GO" id="GO:0008270">
    <property type="term" value="F:zinc ion binding"/>
    <property type="evidence" value="ECO:0007669"/>
    <property type="project" value="UniProtKB-KW"/>
</dbReference>
<evidence type="ECO:0000313" key="7">
    <source>
        <dbReference type="Proteomes" id="UP001408789"/>
    </source>
</evidence>
<evidence type="ECO:0000256" key="1">
    <source>
        <dbReference type="ARBA" id="ARBA00022723"/>
    </source>
</evidence>
<dbReference type="Pfam" id="PF04434">
    <property type="entry name" value="SWIM"/>
    <property type="match status" value="1"/>
</dbReference>
<keyword evidence="1" id="KW-0479">Metal-binding</keyword>
<evidence type="ECO:0000313" key="6">
    <source>
        <dbReference type="EMBL" id="KAK9069561.1"/>
    </source>
</evidence>
<organism evidence="6 7">
    <name type="scientific">Deinandra increscens subsp. villosa</name>
    <dbReference type="NCBI Taxonomy" id="3103831"/>
    <lineage>
        <taxon>Eukaryota</taxon>
        <taxon>Viridiplantae</taxon>
        <taxon>Streptophyta</taxon>
        <taxon>Embryophyta</taxon>
        <taxon>Tracheophyta</taxon>
        <taxon>Spermatophyta</taxon>
        <taxon>Magnoliopsida</taxon>
        <taxon>eudicotyledons</taxon>
        <taxon>Gunneridae</taxon>
        <taxon>Pentapetalae</taxon>
        <taxon>asterids</taxon>
        <taxon>campanulids</taxon>
        <taxon>Asterales</taxon>
        <taxon>Asteraceae</taxon>
        <taxon>Asteroideae</taxon>
        <taxon>Heliantheae alliance</taxon>
        <taxon>Madieae</taxon>
        <taxon>Madiinae</taxon>
        <taxon>Deinandra</taxon>
    </lineage>
</organism>
<comment type="caution">
    <text evidence="6">The sequence shown here is derived from an EMBL/GenBank/DDBJ whole genome shotgun (WGS) entry which is preliminary data.</text>
</comment>
<sequence length="425" mass="48955">MNGSFLRLYYLKFHKLKQGKSVRSKDMVIRHAIETRRQLNVCKNDKVRFRVVCLGSNLTLGSCERKENQIVVVKTIESKHTCLQTREVSLCTISWIAKEIEPTLRVNPDIPLRSIQEMLQQKCNPGSTCKIDIEPEANPSSPTRQFRRIYICLQGLKEGWKLSGREIIGLDGCFMKGPYPGQILSAVGVDANNGIYPVAYGIVESECAAFCDRQKGIIPALARMFPNAEHRYCVRHIHENMKLRWRGLAFRDLIWKCVRAVTPQEFDVAMKEVYKENKDAHAWLKEIPPRHWSRSHFSGRSKSDLLINNICEVFNKQLVGGRDKPIITCLEYIREYLMKWLVSVKKIIAKVDGPLTPTIAKRFEFTKKAASNYRVFWNSETKYQLQSIGANEDQCIVQLDKKTCSCRKWELTGIPCRHAVACIWD</sequence>
<protein>
    <recommendedName>
        <fullName evidence="5">SWIM-type domain-containing protein</fullName>
    </recommendedName>
</protein>
<dbReference type="EMBL" id="JBCNJP010000013">
    <property type="protein sequence ID" value="KAK9069561.1"/>
    <property type="molecule type" value="Genomic_DNA"/>
</dbReference>
<dbReference type="PANTHER" id="PTHR31973">
    <property type="entry name" value="POLYPROTEIN, PUTATIVE-RELATED"/>
    <property type="match status" value="1"/>
</dbReference>
<evidence type="ECO:0000256" key="4">
    <source>
        <dbReference type="PROSITE-ProRule" id="PRU00325"/>
    </source>
</evidence>
<gene>
    <name evidence="6" type="ORF">SSX86_011465</name>
</gene>
<evidence type="ECO:0000256" key="3">
    <source>
        <dbReference type="ARBA" id="ARBA00022833"/>
    </source>
</evidence>
<dbReference type="PANTHER" id="PTHR31973:SF190">
    <property type="entry name" value="MULE TRANSPOSASE DOMAIN-CONTAINING PROTEIN"/>
    <property type="match status" value="1"/>
</dbReference>
<evidence type="ECO:0000259" key="5">
    <source>
        <dbReference type="PROSITE" id="PS50966"/>
    </source>
</evidence>
<feature type="domain" description="SWIM-type" evidence="5">
    <location>
        <begin position="395"/>
        <end position="421"/>
    </location>
</feature>
<dbReference type="PROSITE" id="PS50966">
    <property type="entry name" value="ZF_SWIM"/>
    <property type="match status" value="1"/>
</dbReference>
<dbReference type="Proteomes" id="UP001408789">
    <property type="component" value="Unassembled WGS sequence"/>
</dbReference>
<accession>A0AAP0D836</accession>